<dbReference type="HOGENOM" id="CLU_100212_1_0_11"/>
<dbReference type="AlphaFoldDB" id="A0A0D4C1Z3"/>
<evidence type="ECO:0008006" key="4">
    <source>
        <dbReference type="Google" id="ProtNLM"/>
    </source>
</evidence>
<evidence type="ECO:0000313" key="2">
    <source>
        <dbReference type="EMBL" id="AJT42598.1"/>
    </source>
</evidence>
<evidence type="ECO:0000313" key="3">
    <source>
        <dbReference type="Proteomes" id="UP000061839"/>
    </source>
</evidence>
<protein>
    <recommendedName>
        <fullName evidence="4">DNA modification methylase</fullName>
    </recommendedName>
</protein>
<dbReference type="RefSeq" id="WP_045076476.1">
    <property type="nucleotide sequence ID" value="NZ_CP011005.1"/>
</dbReference>
<feature type="compositionally biased region" description="Low complexity" evidence="1">
    <location>
        <begin position="175"/>
        <end position="194"/>
    </location>
</feature>
<dbReference type="EMBL" id="CP011005">
    <property type="protein sequence ID" value="AJT42598.1"/>
    <property type="molecule type" value="Genomic_DNA"/>
</dbReference>
<feature type="region of interest" description="Disordered" evidence="1">
    <location>
        <begin position="160"/>
        <end position="194"/>
    </location>
</feature>
<evidence type="ECO:0000256" key="1">
    <source>
        <dbReference type="SAM" id="MobiDB-lite"/>
    </source>
</evidence>
<organism evidence="2 3">
    <name type="scientific">Psychromicrobium lacuslunae</name>
    <dbReference type="NCBI Taxonomy" id="1618207"/>
    <lineage>
        <taxon>Bacteria</taxon>
        <taxon>Bacillati</taxon>
        <taxon>Actinomycetota</taxon>
        <taxon>Actinomycetes</taxon>
        <taxon>Micrococcales</taxon>
        <taxon>Micrococcaceae</taxon>
        <taxon>Psychromicrobium</taxon>
    </lineage>
</organism>
<keyword evidence="3" id="KW-1185">Reference proteome</keyword>
<dbReference type="KEGG" id="ari:UM93_15970"/>
<dbReference type="Proteomes" id="UP000061839">
    <property type="component" value="Chromosome"/>
</dbReference>
<dbReference type="STRING" id="1618207.UM93_15970"/>
<gene>
    <name evidence="2" type="ORF">UM93_15970</name>
</gene>
<reference evidence="2 3" key="1">
    <citation type="journal article" date="2015" name="Genome Announc.">
        <title>Complete Genome Sequencing of Protease-Producing Novel Arthrobacter sp. Strain IHBB 11108 Using PacBio Single-Molecule Real-Time Sequencing Technology.</title>
        <authorList>
            <person name="Kiran S."/>
            <person name="Swarnkar M.K."/>
            <person name="Pal M."/>
            <person name="Thakur R."/>
            <person name="Tewari R."/>
            <person name="Singh A.K."/>
            <person name="Gulati A."/>
        </authorList>
    </citation>
    <scope>NUCLEOTIDE SEQUENCE [LARGE SCALE GENOMIC DNA]</scope>
    <source>
        <strain evidence="2 3">IHBB 11108</strain>
    </source>
</reference>
<dbReference type="OrthoDB" id="3267550at2"/>
<name>A0A0D4C1Z3_9MICC</name>
<accession>A0A0D4C1Z3</accession>
<proteinExistence type="predicted"/>
<dbReference type="PROSITE" id="PS51257">
    <property type="entry name" value="PROKAR_LIPOPROTEIN"/>
    <property type="match status" value="1"/>
</dbReference>
<dbReference type="PATRIC" id="fig|1618207.4.peg.3250"/>
<sequence>MKLATSNRWTTRRRLAAASVIGASLLGITTLAGCGYIAPQQTTVVYSASDGVRHDLGNIELRNILLVSAGEDKPGRVIGAVFNTSKSPIRVTFNGASGSQTEFTVKPGEPYYLNQESDSSILSTVAQHAGSLETVKVSQNGPGTSSVELKIPVLDGTLAEYKPYLPDNGGNSGEASPSSSSSPSASPTSSPSGH</sequence>